<dbReference type="PROSITE" id="PS50042">
    <property type="entry name" value="CNMP_BINDING_3"/>
    <property type="match status" value="1"/>
</dbReference>
<dbReference type="GeneID" id="20228914"/>
<organism evidence="3">
    <name type="scientific">Aureococcus anophagefferens</name>
    <name type="common">Harmful bloom alga</name>
    <dbReference type="NCBI Taxonomy" id="44056"/>
    <lineage>
        <taxon>Eukaryota</taxon>
        <taxon>Sar</taxon>
        <taxon>Stramenopiles</taxon>
        <taxon>Ochrophyta</taxon>
        <taxon>Pelagophyceae</taxon>
        <taxon>Pelagomonadales</taxon>
        <taxon>Pelagomonadaceae</taxon>
        <taxon>Aureococcus</taxon>
    </lineage>
</organism>
<dbReference type="AlphaFoldDB" id="F0YR67"/>
<gene>
    <name evidence="2" type="ORF">AURANDRAFT_72856</name>
</gene>
<protein>
    <recommendedName>
        <fullName evidence="1">Cyclic nucleotide-binding domain-containing protein</fullName>
    </recommendedName>
</protein>
<evidence type="ECO:0000259" key="1">
    <source>
        <dbReference type="PROSITE" id="PS50042"/>
    </source>
</evidence>
<dbReference type="InterPro" id="IPR000595">
    <property type="entry name" value="cNMP-bd_dom"/>
</dbReference>
<dbReference type="Gene3D" id="2.60.120.10">
    <property type="entry name" value="Jelly Rolls"/>
    <property type="match status" value="1"/>
</dbReference>
<dbReference type="PANTHER" id="PTHR23011">
    <property type="entry name" value="CYCLIC NUCLEOTIDE-BINDING DOMAIN CONTAINING PROTEIN"/>
    <property type="match status" value="1"/>
</dbReference>
<dbReference type="SUPFAM" id="SSF48452">
    <property type="entry name" value="TPR-like"/>
    <property type="match status" value="1"/>
</dbReference>
<name>F0YR67_AURAN</name>
<dbReference type="EMBL" id="GL833564">
    <property type="protein sequence ID" value="EGB02393.1"/>
    <property type="molecule type" value="Genomic_DNA"/>
</dbReference>
<dbReference type="Proteomes" id="UP000002729">
    <property type="component" value="Unassembled WGS sequence"/>
</dbReference>
<feature type="domain" description="Cyclic nucleotide-binding" evidence="1">
    <location>
        <begin position="407"/>
        <end position="458"/>
    </location>
</feature>
<evidence type="ECO:0000313" key="2">
    <source>
        <dbReference type="EMBL" id="EGB02393.1"/>
    </source>
</evidence>
<evidence type="ECO:0000313" key="3">
    <source>
        <dbReference type="Proteomes" id="UP000002729"/>
    </source>
</evidence>
<sequence>MWQPLRSPRTSVGMSQRRTAGVLKLVKECLGMSRDESSYRSVRDVMRLISKFESRLAGRSTTQSNNCVKEFYSSNKRTDENYKSIAWNNTNLRKELRVILQPKVVDVLLKNDYEHIPPRQFRCSPSTLLLQRGYYLYRGRQYEEACGFFDLAVARDSREATRDLDRALDLTLREKVVLHEARNTIREQQRQKVELAIRFNRSVARANMGDDDGALQDLESLLLLHVGCAQAPPLQLCANRPLSLATFPNEQGLIISTQKLQGRFRKTPEFASLTSGVQVALATDPALRSPIELQQLSDMLSTLHVFQGISPHCMAQLAASVSYRPLKLRDTALTCNAETDACFIVLNVAHKDVCYQQQTNAALSETYQAEAPSELLVIPRQVFDATLRNIAYQNLQRRFSFLRRSGLFESWPTREVAKIAGLSRERRLSPNSAFVLTRQGDSPEYVFLLITGICRVVRSPDVHAEKLSNYCILSTTRCATEHSFHTIKTRDNLKTHFPTGAMLQQSQSIDCCN</sequence>
<dbReference type="RefSeq" id="XP_009042910.1">
    <property type="nucleotide sequence ID" value="XM_009044662.1"/>
</dbReference>
<dbReference type="PANTHER" id="PTHR23011:SF28">
    <property type="entry name" value="CYCLIC NUCLEOTIDE-BINDING DOMAIN CONTAINING PROTEIN"/>
    <property type="match status" value="1"/>
</dbReference>
<dbReference type="InterPro" id="IPR018490">
    <property type="entry name" value="cNMP-bd_dom_sf"/>
</dbReference>
<dbReference type="KEGG" id="aaf:AURANDRAFT_72856"/>
<dbReference type="InterPro" id="IPR011990">
    <property type="entry name" value="TPR-like_helical_dom_sf"/>
</dbReference>
<reference evidence="2 3" key="1">
    <citation type="journal article" date="2011" name="Proc. Natl. Acad. Sci. U.S.A.">
        <title>Niche of harmful alga Aureococcus anophagefferens revealed through ecogenomics.</title>
        <authorList>
            <person name="Gobler C.J."/>
            <person name="Berry D.L."/>
            <person name="Dyhrman S.T."/>
            <person name="Wilhelm S.W."/>
            <person name="Salamov A."/>
            <person name="Lobanov A.V."/>
            <person name="Zhang Y."/>
            <person name="Collier J.L."/>
            <person name="Wurch L.L."/>
            <person name="Kustka A.B."/>
            <person name="Dill B.D."/>
            <person name="Shah M."/>
            <person name="VerBerkmoes N.C."/>
            <person name="Kuo A."/>
            <person name="Terry A."/>
            <person name="Pangilinan J."/>
            <person name="Lindquist E.A."/>
            <person name="Lucas S."/>
            <person name="Paulsen I.T."/>
            <person name="Hattenrath-Lehmann T.K."/>
            <person name="Talmage S.C."/>
            <person name="Walker E.A."/>
            <person name="Koch F."/>
            <person name="Burson A.M."/>
            <person name="Marcoval M.A."/>
            <person name="Tang Y.Z."/>
            <person name="Lecleir G.R."/>
            <person name="Coyne K.J."/>
            <person name="Berg G.M."/>
            <person name="Bertrand E.M."/>
            <person name="Saito M.A."/>
            <person name="Gladyshev V.N."/>
            <person name="Grigoriev I.V."/>
        </authorList>
    </citation>
    <scope>NUCLEOTIDE SEQUENCE [LARGE SCALE GENOMIC DNA]</scope>
    <source>
        <strain evidence="3">CCMP 1984</strain>
    </source>
</reference>
<dbReference type="InParanoid" id="F0YR67"/>
<accession>F0YR67</accession>
<dbReference type="InterPro" id="IPR014710">
    <property type="entry name" value="RmlC-like_jellyroll"/>
</dbReference>
<proteinExistence type="predicted"/>
<dbReference type="SUPFAM" id="SSF51206">
    <property type="entry name" value="cAMP-binding domain-like"/>
    <property type="match status" value="2"/>
</dbReference>
<keyword evidence="3" id="KW-1185">Reference proteome</keyword>